<keyword evidence="2" id="KW-1185">Reference proteome</keyword>
<name>A0A1D3DP81_9ACTN</name>
<comment type="caution">
    <text evidence="1">The sequence shown here is derived from an EMBL/GenBank/DDBJ whole genome shotgun (WGS) entry which is preliminary data.</text>
</comment>
<dbReference type="Proteomes" id="UP000095329">
    <property type="component" value="Unassembled WGS sequence"/>
</dbReference>
<reference evidence="1 2" key="1">
    <citation type="journal article" date="2013" name="Genome Announc.">
        <title>Genome Sequence of Streptomyces violaceusniger Strain SPC6, a Halotolerant Streptomycete That Exhibits Rapid Growth and Development.</title>
        <authorList>
            <person name="Chen X."/>
            <person name="Zhang B."/>
            <person name="Zhang W."/>
            <person name="Wu X."/>
            <person name="Zhang M."/>
            <person name="Chen T."/>
            <person name="Liu G."/>
            <person name="Dyson P."/>
        </authorList>
    </citation>
    <scope>NUCLEOTIDE SEQUENCE [LARGE SCALE GENOMIC DNA]</scope>
    <source>
        <strain evidence="1 2">SPC6</strain>
    </source>
</reference>
<dbReference type="AlphaFoldDB" id="A0A1D3DP81"/>
<organism evidence="1 2">
    <name type="scientific">Streptomyces thermolilacinus SPC6</name>
    <dbReference type="NCBI Taxonomy" id="1306406"/>
    <lineage>
        <taxon>Bacteria</taxon>
        <taxon>Bacillati</taxon>
        <taxon>Actinomycetota</taxon>
        <taxon>Actinomycetes</taxon>
        <taxon>Kitasatosporales</taxon>
        <taxon>Streptomycetaceae</taxon>
        <taxon>Streptomyces</taxon>
    </lineage>
</organism>
<accession>A0A1D3DP81</accession>
<evidence type="ECO:0000313" key="1">
    <source>
        <dbReference type="EMBL" id="OEJ94131.1"/>
    </source>
</evidence>
<evidence type="ECO:0000313" key="2">
    <source>
        <dbReference type="Proteomes" id="UP000095329"/>
    </source>
</evidence>
<sequence>MPLVSLALIGSWVHLSYNTNVLGDEELCGGLVSARAAETAFSRTGRVSDDGDPGPRAGEASFDCWLDNTSALPGFPDLEMHLYTTRDRGDEAFTGGGPGQAAVTSFSGPASGAVVKDHKAWVWLPPACLDGESMRVNVTLMSGEASADRVGLAALAVDAANGLMDHMKCDADRLKAPRSLAATPVERDAEPGRLCGVPGFSLPAASTGQARKVREIAPAARGPLWTCFVALEQGPGDDSRGRDRGSGFATYSVVQDPVVIGGIKQSKGYAEESPVDGWPVTGFDSTHIVATCGGKETYFAMETGTQQLRSWERPGAPREAELFRSFVEKAGPSFGCTDVTGAR</sequence>
<dbReference type="STRING" id="1306406.J116_006280"/>
<dbReference type="eggNOG" id="ENOG5032E8Z">
    <property type="taxonomic scope" value="Bacteria"/>
</dbReference>
<gene>
    <name evidence="1" type="ORF">J116_006280</name>
</gene>
<dbReference type="EMBL" id="ASHX02000001">
    <property type="protein sequence ID" value="OEJ94131.1"/>
    <property type="molecule type" value="Genomic_DNA"/>
</dbReference>
<proteinExistence type="predicted"/>
<protein>
    <submittedName>
        <fullName evidence="1">Uncharacterized protein</fullName>
    </submittedName>
</protein>